<dbReference type="PANTHER" id="PTHR13049:SF2">
    <property type="entry name" value="COILED-COIL DOMAIN-CONTAINING PROTEIN 25"/>
    <property type="match status" value="1"/>
</dbReference>
<organism evidence="4 5">
    <name type="scientific">Piptocephalis cylindrospora</name>
    <dbReference type="NCBI Taxonomy" id="1907219"/>
    <lineage>
        <taxon>Eukaryota</taxon>
        <taxon>Fungi</taxon>
        <taxon>Fungi incertae sedis</taxon>
        <taxon>Zoopagomycota</taxon>
        <taxon>Zoopagomycotina</taxon>
        <taxon>Zoopagomycetes</taxon>
        <taxon>Zoopagales</taxon>
        <taxon>Piptocephalidaceae</taxon>
        <taxon>Piptocephalis</taxon>
    </lineage>
</organism>
<accession>A0A4P9Y7N4</accession>
<keyword evidence="5" id="KW-1185">Reference proteome</keyword>
<sequence>MVFYFTSNVVDPASQVYMGKDKVENEDLIRYGWEEDFHVDKLSSAHVYLRLSEDQTWDNIPEALVQDMAQLTKANSIEGSKKNNICIIYTPWSNLRKTGDMAVGQVSFHNPKLVKRTYVEKKDRDILLRLNKTKEESYPDLQAQRDERDRQVRLAQRKAQAEKTRDEQRKKEEWKAEKEARSYDSLFDTEVMKTNRDWQSPEDAEDDFM</sequence>
<comment type="similarity">
    <text evidence="1">Belongs to the CCDC25 family.</text>
</comment>
<name>A0A4P9Y7N4_9FUNG</name>
<evidence type="ECO:0000256" key="2">
    <source>
        <dbReference type="SAM" id="MobiDB-lite"/>
    </source>
</evidence>
<evidence type="ECO:0000256" key="1">
    <source>
        <dbReference type="ARBA" id="ARBA00008998"/>
    </source>
</evidence>
<feature type="compositionally biased region" description="Basic and acidic residues" evidence="2">
    <location>
        <begin position="138"/>
        <end position="152"/>
    </location>
</feature>
<protein>
    <submittedName>
        <fullName evidence="4">Coiled-coil domain-containing protein 25</fullName>
    </submittedName>
</protein>
<dbReference type="PANTHER" id="PTHR13049">
    <property type="entry name" value="DUF814-RELATED"/>
    <property type="match status" value="1"/>
</dbReference>
<reference evidence="5" key="1">
    <citation type="journal article" date="2018" name="Nat. Microbiol.">
        <title>Leveraging single-cell genomics to expand the fungal tree of life.</title>
        <authorList>
            <person name="Ahrendt S.R."/>
            <person name="Quandt C.A."/>
            <person name="Ciobanu D."/>
            <person name="Clum A."/>
            <person name="Salamov A."/>
            <person name="Andreopoulos B."/>
            <person name="Cheng J.F."/>
            <person name="Woyke T."/>
            <person name="Pelin A."/>
            <person name="Henrissat B."/>
            <person name="Reynolds N.K."/>
            <person name="Benny G.L."/>
            <person name="Smith M.E."/>
            <person name="James T.Y."/>
            <person name="Grigoriev I.V."/>
        </authorList>
    </citation>
    <scope>NUCLEOTIDE SEQUENCE [LARGE SCALE GENOMIC DNA]</scope>
</reference>
<evidence type="ECO:0000313" key="4">
    <source>
        <dbReference type="EMBL" id="RKP15157.1"/>
    </source>
</evidence>
<feature type="domain" description="NFACT RNA-binding" evidence="3">
    <location>
        <begin position="1"/>
        <end position="110"/>
    </location>
</feature>
<dbReference type="Proteomes" id="UP000267251">
    <property type="component" value="Unassembled WGS sequence"/>
</dbReference>
<dbReference type="InterPro" id="IPR039730">
    <property type="entry name" value="Jlp2/Ccd25"/>
</dbReference>
<dbReference type="AlphaFoldDB" id="A0A4P9Y7N4"/>
<gene>
    <name evidence="4" type="ORF">BJ684DRAFT_18480</name>
</gene>
<dbReference type="EMBL" id="KZ987752">
    <property type="protein sequence ID" value="RKP15157.1"/>
    <property type="molecule type" value="Genomic_DNA"/>
</dbReference>
<feature type="region of interest" description="Disordered" evidence="2">
    <location>
        <begin position="138"/>
        <end position="181"/>
    </location>
</feature>
<feature type="region of interest" description="Disordered" evidence="2">
    <location>
        <begin position="190"/>
        <end position="209"/>
    </location>
</feature>
<evidence type="ECO:0000259" key="3">
    <source>
        <dbReference type="Pfam" id="PF05670"/>
    </source>
</evidence>
<dbReference type="InterPro" id="IPR008532">
    <property type="entry name" value="NFACT_RNA-bd"/>
</dbReference>
<dbReference type="Pfam" id="PF05670">
    <property type="entry name" value="NFACT-R_1"/>
    <property type="match status" value="1"/>
</dbReference>
<dbReference type="OrthoDB" id="200398at2759"/>
<feature type="compositionally biased region" description="Acidic residues" evidence="2">
    <location>
        <begin position="200"/>
        <end position="209"/>
    </location>
</feature>
<evidence type="ECO:0000313" key="5">
    <source>
        <dbReference type="Proteomes" id="UP000267251"/>
    </source>
</evidence>
<proteinExistence type="inferred from homology"/>
<feature type="compositionally biased region" description="Basic and acidic residues" evidence="2">
    <location>
        <begin position="159"/>
        <end position="181"/>
    </location>
</feature>